<dbReference type="EMBL" id="LVEA01000042">
    <property type="protein sequence ID" value="KYL03557.1"/>
    <property type="molecule type" value="Genomic_DNA"/>
</dbReference>
<evidence type="ECO:0000259" key="1">
    <source>
        <dbReference type="Pfam" id="PF08279"/>
    </source>
</evidence>
<dbReference type="PANTHER" id="PTHR30595:SF6">
    <property type="entry name" value="SCHLAFEN ALBA-2 DOMAIN-CONTAINING PROTEIN"/>
    <property type="match status" value="1"/>
</dbReference>
<dbReference type="SUPFAM" id="SSF46785">
    <property type="entry name" value="Winged helix' DNA-binding domain"/>
    <property type="match status" value="1"/>
</dbReference>
<dbReference type="Pfam" id="PF13749">
    <property type="entry name" value="HATPase_c_4"/>
    <property type="match status" value="1"/>
</dbReference>
<accession>A0A170MW04</accession>
<dbReference type="RefSeq" id="WP_005957343.1">
    <property type="nucleotide sequence ID" value="NZ_CAXOUJ010000023.1"/>
</dbReference>
<evidence type="ECO:0000313" key="3">
    <source>
        <dbReference type="Proteomes" id="UP000075816"/>
    </source>
</evidence>
<dbReference type="Gene3D" id="1.10.10.10">
    <property type="entry name" value="Winged helix-like DNA-binding domain superfamily/Winged helix DNA-binding domain"/>
    <property type="match status" value="1"/>
</dbReference>
<reference evidence="2 3" key="1">
    <citation type="submission" date="2016-03" db="EMBL/GenBank/DDBJ databases">
        <title>Comparative genomics of human isolates of Fusobacterium necrophorum.</title>
        <authorList>
            <person name="Jensen A."/>
            <person name="Bank S."/>
            <person name="Andersen P.S."/>
            <person name="Kristensen L.H."/>
            <person name="Prag J."/>
        </authorList>
    </citation>
    <scope>NUCLEOTIDE SEQUENCE [LARGE SCALE GENOMIC DNA]</scope>
    <source>
        <strain evidence="2 3">LS_1264</strain>
    </source>
</reference>
<dbReference type="Gene3D" id="3.30.565.60">
    <property type="match status" value="1"/>
</dbReference>
<name>A0A170MW04_9FUSO</name>
<dbReference type="Pfam" id="PF08279">
    <property type="entry name" value="HTH_11"/>
    <property type="match status" value="1"/>
</dbReference>
<feature type="domain" description="Helix-turn-helix type 11" evidence="1">
    <location>
        <begin position="304"/>
        <end position="343"/>
    </location>
</feature>
<dbReference type="InterPro" id="IPR038475">
    <property type="entry name" value="RecG_C_sf"/>
</dbReference>
<organism evidence="2 3">
    <name type="scientific">Fusobacterium necrophorum subsp. funduliforme</name>
    <dbReference type="NCBI Taxonomy" id="143387"/>
    <lineage>
        <taxon>Bacteria</taxon>
        <taxon>Fusobacteriati</taxon>
        <taxon>Fusobacteriota</taxon>
        <taxon>Fusobacteriia</taxon>
        <taxon>Fusobacteriales</taxon>
        <taxon>Fusobacteriaceae</taxon>
        <taxon>Fusobacterium</taxon>
    </lineage>
</organism>
<dbReference type="Proteomes" id="UP000075816">
    <property type="component" value="Unassembled WGS sequence"/>
</dbReference>
<dbReference type="InterPro" id="IPR013196">
    <property type="entry name" value="HTH_11"/>
</dbReference>
<protein>
    <recommendedName>
        <fullName evidence="1">Helix-turn-helix type 11 domain-containing protein</fullName>
    </recommendedName>
</protein>
<proteinExistence type="predicted"/>
<dbReference type="eggNOG" id="COG2865">
    <property type="taxonomic scope" value="Bacteria"/>
</dbReference>
<gene>
    <name evidence="2" type="ORF">A2J07_05745</name>
</gene>
<dbReference type="InterPro" id="IPR036390">
    <property type="entry name" value="WH_DNA-bd_sf"/>
</dbReference>
<dbReference type="KEGG" id="fnf:BSQ88_00850"/>
<evidence type="ECO:0000313" key="2">
    <source>
        <dbReference type="EMBL" id="KYL03557.1"/>
    </source>
</evidence>
<dbReference type="PANTHER" id="PTHR30595">
    <property type="entry name" value="GLPR-RELATED TRANSCRIPTIONAL REPRESSOR"/>
    <property type="match status" value="1"/>
</dbReference>
<dbReference type="AlphaFoldDB" id="A0A170MW04"/>
<sequence length="361" mass="41897">MGKNDTSPSSYPVNYRGEYHYRSGSTKQLLKGSALTQFLFEKTGITWDSIPLDNLSSGEFWRESFDIFRKQAILSKRMEEKDLQMTNRELLDSLGLIKHGKILRAGMMLFYQNPEKWVNGSYIKIGYFESDSEISYMDEIHGSLISQADKVIDLIFTKYLKVNISYEGVTRVETYPFPKAAIREAVYNAIVHKNYATQIPIQISIYKDKLYISNDCILPSGWTKETLMGKHRSKPFNPNIANGFFRAGFIETWGRGIEKICESCKNYGIKLPEYTVYPEDIMVKFEALGSDMNTDMNTDIVFNEQHLLECLKQKPNITQKELAEYFHVTKRTIERNITILKKEKYIERVGNNRSGHWKIIK</sequence>
<dbReference type="InterPro" id="IPR036388">
    <property type="entry name" value="WH-like_DNA-bd_sf"/>
</dbReference>
<comment type="caution">
    <text evidence="2">The sequence shown here is derived from an EMBL/GenBank/DDBJ whole genome shotgun (WGS) entry which is preliminary data.</text>
</comment>